<organism evidence="17 18">
    <name type="scientific">Loxostege sticticalis</name>
    <name type="common">Beet webworm moth</name>
    <dbReference type="NCBI Taxonomy" id="481309"/>
    <lineage>
        <taxon>Eukaryota</taxon>
        <taxon>Metazoa</taxon>
        <taxon>Ecdysozoa</taxon>
        <taxon>Arthropoda</taxon>
        <taxon>Hexapoda</taxon>
        <taxon>Insecta</taxon>
        <taxon>Pterygota</taxon>
        <taxon>Neoptera</taxon>
        <taxon>Endopterygota</taxon>
        <taxon>Lepidoptera</taxon>
        <taxon>Glossata</taxon>
        <taxon>Ditrysia</taxon>
        <taxon>Pyraloidea</taxon>
        <taxon>Crambidae</taxon>
        <taxon>Pyraustinae</taxon>
        <taxon>Loxostege</taxon>
    </lineage>
</organism>
<keyword evidence="7 15" id="KW-0479">Metal-binding</keyword>
<comment type="catalytic activity">
    <reaction evidence="14">
        <text>an organic molecule + reduced [NADPH--hemoprotein reductase] + O2 = an alcohol + oxidized [NADPH--hemoprotein reductase] + H2O + H(+)</text>
        <dbReference type="Rhea" id="RHEA:17149"/>
        <dbReference type="Rhea" id="RHEA-COMP:11964"/>
        <dbReference type="Rhea" id="RHEA-COMP:11965"/>
        <dbReference type="ChEBI" id="CHEBI:15377"/>
        <dbReference type="ChEBI" id="CHEBI:15378"/>
        <dbReference type="ChEBI" id="CHEBI:15379"/>
        <dbReference type="ChEBI" id="CHEBI:30879"/>
        <dbReference type="ChEBI" id="CHEBI:57618"/>
        <dbReference type="ChEBI" id="CHEBI:58210"/>
        <dbReference type="ChEBI" id="CHEBI:142491"/>
        <dbReference type="EC" id="1.14.14.1"/>
    </reaction>
</comment>
<dbReference type="InterPro" id="IPR002401">
    <property type="entry name" value="Cyt_P450_E_grp-I"/>
</dbReference>
<keyword evidence="12 16" id="KW-0503">Monooxygenase</keyword>
<dbReference type="AlphaFoldDB" id="A0ABD0SLU8"/>
<evidence type="ECO:0000256" key="3">
    <source>
        <dbReference type="ARBA" id="ARBA00004406"/>
    </source>
</evidence>
<evidence type="ECO:0000256" key="15">
    <source>
        <dbReference type="PIRSR" id="PIRSR602401-1"/>
    </source>
</evidence>
<evidence type="ECO:0000256" key="6">
    <source>
        <dbReference type="ARBA" id="ARBA00022617"/>
    </source>
</evidence>
<evidence type="ECO:0000256" key="1">
    <source>
        <dbReference type="ARBA" id="ARBA00001971"/>
    </source>
</evidence>
<dbReference type="PRINTS" id="PR00385">
    <property type="entry name" value="P450"/>
</dbReference>
<dbReference type="GO" id="GO:0046872">
    <property type="term" value="F:metal ion binding"/>
    <property type="evidence" value="ECO:0007669"/>
    <property type="project" value="UniProtKB-KW"/>
</dbReference>
<dbReference type="Proteomes" id="UP001549921">
    <property type="component" value="Unassembled WGS sequence"/>
</dbReference>
<dbReference type="InterPro" id="IPR017972">
    <property type="entry name" value="Cyt_P450_CS"/>
</dbReference>
<dbReference type="GO" id="GO:0005789">
    <property type="term" value="C:endoplasmic reticulum membrane"/>
    <property type="evidence" value="ECO:0007669"/>
    <property type="project" value="UniProtKB-SubCell"/>
</dbReference>
<protein>
    <recommendedName>
        <fullName evidence="5">unspecific monooxygenase</fullName>
        <ecNumber evidence="5">1.14.14.1</ecNumber>
    </recommendedName>
</protein>
<evidence type="ECO:0000256" key="14">
    <source>
        <dbReference type="ARBA" id="ARBA00047827"/>
    </source>
</evidence>
<dbReference type="PRINTS" id="PR00463">
    <property type="entry name" value="EP450I"/>
</dbReference>
<dbReference type="InterPro" id="IPR036396">
    <property type="entry name" value="Cyt_P450_sf"/>
</dbReference>
<evidence type="ECO:0000256" key="12">
    <source>
        <dbReference type="ARBA" id="ARBA00023033"/>
    </source>
</evidence>
<comment type="cofactor">
    <cofactor evidence="1 15">
        <name>heme</name>
        <dbReference type="ChEBI" id="CHEBI:30413"/>
    </cofactor>
</comment>
<evidence type="ECO:0000256" key="11">
    <source>
        <dbReference type="ARBA" id="ARBA00023004"/>
    </source>
</evidence>
<dbReference type="SUPFAM" id="SSF48264">
    <property type="entry name" value="Cytochrome P450"/>
    <property type="match status" value="1"/>
</dbReference>
<feature type="binding site" description="axial binding residue" evidence="15">
    <location>
        <position position="440"/>
    </location>
    <ligand>
        <name>heme</name>
        <dbReference type="ChEBI" id="CHEBI:30413"/>
    </ligand>
    <ligandPart>
        <name>Fe</name>
        <dbReference type="ChEBI" id="CHEBI:18248"/>
    </ligandPart>
</feature>
<keyword evidence="10 16" id="KW-0560">Oxidoreductase</keyword>
<dbReference type="PANTHER" id="PTHR24292:SF54">
    <property type="entry name" value="CYP9F3-RELATED"/>
    <property type="match status" value="1"/>
</dbReference>
<accession>A0ABD0SLU8</accession>
<dbReference type="PANTHER" id="PTHR24292">
    <property type="entry name" value="CYTOCHROME P450"/>
    <property type="match status" value="1"/>
</dbReference>
<name>A0ABD0SLU8_LOXSC</name>
<dbReference type="PROSITE" id="PS00086">
    <property type="entry name" value="CYTOCHROME_P450"/>
    <property type="match status" value="1"/>
</dbReference>
<dbReference type="EMBL" id="JBEDNZ010000018">
    <property type="protein sequence ID" value="KAL0820822.1"/>
    <property type="molecule type" value="Genomic_DNA"/>
</dbReference>
<evidence type="ECO:0000256" key="2">
    <source>
        <dbReference type="ARBA" id="ARBA00004174"/>
    </source>
</evidence>
<reference evidence="17 18" key="1">
    <citation type="submission" date="2024-06" db="EMBL/GenBank/DDBJ databases">
        <title>A chromosome-level genome assembly of beet webworm, Loxostege sticticalis.</title>
        <authorList>
            <person name="Zhang Y."/>
        </authorList>
    </citation>
    <scope>NUCLEOTIDE SEQUENCE [LARGE SCALE GENOMIC DNA]</scope>
    <source>
        <strain evidence="17">AQ028</strain>
        <tissue evidence="17">Male pupae</tissue>
    </source>
</reference>
<evidence type="ECO:0000313" key="18">
    <source>
        <dbReference type="Proteomes" id="UP001549921"/>
    </source>
</evidence>
<keyword evidence="9" id="KW-0492">Microsome</keyword>
<evidence type="ECO:0000256" key="7">
    <source>
        <dbReference type="ARBA" id="ARBA00022723"/>
    </source>
</evidence>
<dbReference type="FunFam" id="1.10.630.10:FF:000182">
    <property type="entry name" value="Cytochrome P450 3A4"/>
    <property type="match status" value="1"/>
</dbReference>
<proteinExistence type="inferred from homology"/>
<dbReference type="GO" id="GO:0016712">
    <property type="term" value="F:oxidoreductase activity, acting on paired donors, with incorporation or reduction of molecular oxygen, reduced flavin or flavoprotein as one donor, and incorporation of one atom of oxygen"/>
    <property type="evidence" value="ECO:0007669"/>
    <property type="project" value="UniProtKB-EC"/>
</dbReference>
<keyword evidence="11 15" id="KW-0408">Iron</keyword>
<dbReference type="CDD" id="cd11056">
    <property type="entry name" value="CYP6-like"/>
    <property type="match status" value="1"/>
</dbReference>
<evidence type="ECO:0000256" key="16">
    <source>
        <dbReference type="RuleBase" id="RU000461"/>
    </source>
</evidence>
<evidence type="ECO:0000256" key="4">
    <source>
        <dbReference type="ARBA" id="ARBA00010617"/>
    </source>
</evidence>
<dbReference type="Pfam" id="PF00067">
    <property type="entry name" value="p450"/>
    <property type="match status" value="1"/>
</dbReference>
<comment type="subcellular location">
    <subcellularLocation>
        <location evidence="3">Endoplasmic reticulum membrane</location>
        <topology evidence="3">Peripheral membrane protein</topology>
    </subcellularLocation>
    <subcellularLocation>
        <location evidence="2">Microsome membrane</location>
        <topology evidence="2">Peripheral membrane protein</topology>
    </subcellularLocation>
</comment>
<dbReference type="EC" id="1.14.14.1" evidence="5"/>
<keyword evidence="6 15" id="KW-0349">Heme</keyword>
<evidence type="ECO:0000256" key="9">
    <source>
        <dbReference type="ARBA" id="ARBA00022848"/>
    </source>
</evidence>
<gene>
    <name evidence="17" type="ORF">ABMA28_005498</name>
</gene>
<dbReference type="InterPro" id="IPR001128">
    <property type="entry name" value="Cyt_P450"/>
</dbReference>
<keyword evidence="8" id="KW-0256">Endoplasmic reticulum</keyword>
<evidence type="ECO:0000256" key="5">
    <source>
        <dbReference type="ARBA" id="ARBA00012109"/>
    </source>
</evidence>
<dbReference type="InterPro" id="IPR050476">
    <property type="entry name" value="Insect_CytP450_Detox"/>
</dbReference>
<comment type="caution">
    <text evidence="17">The sequence shown here is derived from an EMBL/GenBank/DDBJ whole genome shotgun (WGS) entry which is preliminary data.</text>
</comment>
<keyword evidence="13" id="KW-0472">Membrane</keyword>
<evidence type="ECO:0000256" key="13">
    <source>
        <dbReference type="ARBA" id="ARBA00023136"/>
    </source>
</evidence>
<evidence type="ECO:0000256" key="8">
    <source>
        <dbReference type="ARBA" id="ARBA00022824"/>
    </source>
</evidence>
<evidence type="ECO:0000313" key="17">
    <source>
        <dbReference type="EMBL" id="KAL0820822.1"/>
    </source>
</evidence>
<evidence type="ECO:0000256" key="10">
    <source>
        <dbReference type="ARBA" id="ARBA00023002"/>
    </source>
</evidence>
<sequence length="498" mass="58038">MWQFIVILAAVALAYVYYRWSRVKRFWADRGVVHDPMHPVYGSLDFLTQENPAKWMRKMYKRFKTTYTGIWLFWRPALIINSPEIARRVLVKDSEFFRNRHLGTGTSKTDPIGGLNLFTVNDPIWSSVRRRLTSVFTSAKLKAMHSLSLTKSRELVQRIENDLAQNKKIEIRSLFADFTTDLIGIAAFGVGSDATLTGESPMRTVTKDFMKYDFFRGWGWCSIFFFPEVVNFFRFTFFPKNSIEYFRKVYRSMLAQRGGYAGKREHNDLLDALLKMKHEADLNGEVMDEDLVIAQAVVFLQGGFDTSAVSLSFITYELAFQPELQEKMYNELLEAKQKLGDKDFDGATLSELTYMNCIIKEALRKYPAMGWLDRIAEKDYQIDEKLTIPAGTPVYVNALGMQYDPEYFPDPEQFNPDRFLPENDIKPFTYMPFGEGPRNCIGMRFAYRTIWYAMAALFLKYEVRPKPGAKRPNDIELERRALFLMPEDELYVEFIPRQ</sequence>
<dbReference type="Gene3D" id="1.10.630.10">
    <property type="entry name" value="Cytochrome P450"/>
    <property type="match status" value="1"/>
</dbReference>
<comment type="similarity">
    <text evidence="4 16">Belongs to the cytochrome P450 family.</text>
</comment>